<keyword evidence="7" id="KW-0238">DNA-binding</keyword>
<evidence type="ECO:0000256" key="9">
    <source>
        <dbReference type="SAM" id="MobiDB-lite"/>
    </source>
</evidence>
<dbReference type="GO" id="GO:0016779">
    <property type="term" value="F:nucleotidyltransferase activity"/>
    <property type="evidence" value="ECO:0007669"/>
    <property type="project" value="UniProtKB-KW"/>
</dbReference>
<evidence type="ECO:0000313" key="12">
    <source>
        <dbReference type="EMBL" id="MBY5959365.1"/>
    </source>
</evidence>
<dbReference type="InterPro" id="IPR007634">
    <property type="entry name" value="RNA_pol_sigma_54_DNA-bd"/>
</dbReference>
<proteinExistence type="inferred from homology"/>
<dbReference type="PANTHER" id="PTHR32248">
    <property type="entry name" value="RNA POLYMERASE SIGMA-54 FACTOR"/>
    <property type="match status" value="1"/>
</dbReference>
<sequence>MLKQSLTQKMSQKLSPQQIQLMKLLQIPTLALEQRIKEELESNPALEEGVTTIEEKEFEDQDYDQKSEESEGDFEVDEYLKEFAEDDPTIYRNYSRSGDDEDEFKKPIEVVNSYHDHLERQLGMLSFESPEDYTIALQILGSIDGDGYLRRDPSAVVDDLMFTQNMITSEDNVLRVLKRIQQFDPPGTGARNLQECLELQLSQKLRREKDNPDLDLAYVIVSKHFDKFSKKHFSKLLTSLDISEEELKDAFDEILKLNPKPASGYAPERKRDSMYIIPDFIIENNNGELELSLNSRNAPDLRISDQYRAMLKSYKTRKKQGSIKSKDREAALFIKQKLDSAKWFIDAISKRRDTMYRTMYAILQFQYDFFLSNDQRTLKPMILKDIAEMTGLDVSTISRVANSKYVQTEYGTKKLRDFFSESIQNSEGEEVSTLEVKKILSDIIDAENKRKPLSDEKLRKALIEKGYKIARRTIAKYRDQLSIPVARLRKEL</sequence>
<dbReference type="Gene3D" id="1.10.10.60">
    <property type="entry name" value="Homeodomain-like"/>
    <property type="match status" value="1"/>
</dbReference>
<dbReference type="PIRSF" id="PIRSF000774">
    <property type="entry name" value="RpoN"/>
    <property type="match status" value="1"/>
</dbReference>
<name>A0A953HW71_9BACT</name>
<feature type="domain" description="RNA polymerase sigma factor 54 core-binding" evidence="11">
    <location>
        <begin position="111"/>
        <end position="307"/>
    </location>
</feature>
<reference evidence="12" key="1">
    <citation type="submission" date="2021-06" db="EMBL/GenBank/DDBJ databases">
        <title>44 bacteria genomes isolated from Dapeng, Shenzhen.</title>
        <authorList>
            <person name="Zheng W."/>
            <person name="Yu S."/>
            <person name="Huang Y."/>
        </authorList>
    </citation>
    <scope>NUCLEOTIDE SEQUENCE</scope>
    <source>
        <strain evidence="12">DP5N28-2</strain>
    </source>
</reference>
<keyword evidence="5" id="KW-0805">Transcription regulation</keyword>
<dbReference type="Pfam" id="PF00309">
    <property type="entry name" value="Sigma54_AID"/>
    <property type="match status" value="1"/>
</dbReference>
<dbReference type="Proteomes" id="UP000753961">
    <property type="component" value="Unassembled WGS sequence"/>
</dbReference>
<keyword evidence="13" id="KW-1185">Reference proteome</keyword>
<dbReference type="GO" id="GO:0000428">
    <property type="term" value="C:DNA-directed RNA polymerase complex"/>
    <property type="evidence" value="ECO:0007669"/>
    <property type="project" value="UniProtKB-KW"/>
</dbReference>
<dbReference type="PRINTS" id="PR00045">
    <property type="entry name" value="SIGMA54FCT"/>
</dbReference>
<keyword evidence="4" id="KW-0548">Nucleotidyltransferase</keyword>
<dbReference type="PANTHER" id="PTHR32248:SF4">
    <property type="entry name" value="RNA POLYMERASE SIGMA-54 FACTOR"/>
    <property type="match status" value="1"/>
</dbReference>
<dbReference type="GO" id="GO:0006352">
    <property type="term" value="P:DNA-templated transcription initiation"/>
    <property type="evidence" value="ECO:0007669"/>
    <property type="project" value="InterPro"/>
</dbReference>
<dbReference type="InterPro" id="IPR038709">
    <property type="entry name" value="RpoN_core-bd_sf"/>
</dbReference>
<evidence type="ECO:0000256" key="3">
    <source>
        <dbReference type="ARBA" id="ARBA00022679"/>
    </source>
</evidence>
<dbReference type="GO" id="GO:0001216">
    <property type="term" value="F:DNA-binding transcription activator activity"/>
    <property type="evidence" value="ECO:0007669"/>
    <property type="project" value="InterPro"/>
</dbReference>
<accession>A0A953HW71</accession>
<gene>
    <name evidence="12" type="primary">rpoN</name>
    <name evidence="12" type="ORF">KUV50_14535</name>
</gene>
<dbReference type="RefSeq" id="WP_222580898.1">
    <property type="nucleotide sequence ID" value="NZ_JAHVHU010000013.1"/>
</dbReference>
<dbReference type="InterPro" id="IPR000394">
    <property type="entry name" value="RNA_pol_sigma_54"/>
</dbReference>
<dbReference type="InterPro" id="IPR007046">
    <property type="entry name" value="RNA_pol_sigma_54_core-bd"/>
</dbReference>
<evidence type="ECO:0000256" key="7">
    <source>
        <dbReference type="ARBA" id="ARBA00023125"/>
    </source>
</evidence>
<keyword evidence="6" id="KW-0731">Sigma factor</keyword>
<dbReference type="PROSITE" id="PS50044">
    <property type="entry name" value="SIGMA54_3"/>
    <property type="match status" value="1"/>
</dbReference>
<evidence type="ECO:0000259" key="11">
    <source>
        <dbReference type="Pfam" id="PF04963"/>
    </source>
</evidence>
<dbReference type="NCBIfam" id="TIGR02395">
    <property type="entry name" value="rpoN_sigma"/>
    <property type="match status" value="1"/>
</dbReference>
<evidence type="ECO:0000259" key="10">
    <source>
        <dbReference type="Pfam" id="PF04552"/>
    </source>
</evidence>
<evidence type="ECO:0000256" key="8">
    <source>
        <dbReference type="ARBA" id="ARBA00023163"/>
    </source>
</evidence>
<comment type="similarity">
    <text evidence="1">Belongs to the sigma-54 factor family.</text>
</comment>
<keyword evidence="2" id="KW-0240">DNA-directed RNA polymerase</keyword>
<keyword evidence="3" id="KW-0808">Transferase</keyword>
<evidence type="ECO:0000256" key="5">
    <source>
        <dbReference type="ARBA" id="ARBA00023015"/>
    </source>
</evidence>
<protein>
    <submittedName>
        <fullName evidence="12">RNA polymerase factor sigma-54</fullName>
    </submittedName>
</protein>
<dbReference type="GO" id="GO:0003677">
    <property type="term" value="F:DNA binding"/>
    <property type="evidence" value="ECO:0007669"/>
    <property type="project" value="UniProtKB-KW"/>
</dbReference>
<evidence type="ECO:0000313" key="13">
    <source>
        <dbReference type="Proteomes" id="UP000753961"/>
    </source>
</evidence>
<dbReference type="Pfam" id="PF04963">
    <property type="entry name" value="Sigma54_CBD"/>
    <property type="match status" value="1"/>
</dbReference>
<evidence type="ECO:0000256" key="6">
    <source>
        <dbReference type="ARBA" id="ARBA00023082"/>
    </source>
</evidence>
<evidence type="ECO:0000256" key="1">
    <source>
        <dbReference type="ARBA" id="ARBA00008798"/>
    </source>
</evidence>
<comment type="caution">
    <text evidence="12">The sequence shown here is derived from an EMBL/GenBank/DDBJ whole genome shotgun (WGS) entry which is preliminary data.</text>
</comment>
<keyword evidence="8" id="KW-0804">Transcription</keyword>
<dbReference type="EMBL" id="JAHVHU010000013">
    <property type="protein sequence ID" value="MBY5959365.1"/>
    <property type="molecule type" value="Genomic_DNA"/>
</dbReference>
<dbReference type="AlphaFoldDB" id="A0A953HW71"/>
<feature type="region of interest" description="Disordered" evidence="9">
    <location>
        <begin position="42"/>
        <end position="74"/>
    </location>
</feature>
<dbReference type="PROSITE" id="PS00718">
    <property type="entry name" value="SIGMA54_2"/>
    <property type="match status" value="1"/>
</dbReference>
<evidence type="ECO:0000256" key="2">
    <source>
        <dbReference type="ARBA" id="ARBA00022478"/>
    </source>
</evidence>
<dbReference type="GO" id="GO:0016987">
    <property type="term" value="F:sigma factor activity"/>
    <property type="evidence" value="ECO:0007669"/>
    <property type="project" value="UniProtKB-KW"/>
</dbReference>
<dbReference type="Pfam" id="PF04552">
    <property type="entry name" value="Sigma54_DBD"/>
    <property type="match status" value="1"/>
</dbReference>
<feature type="domain" description="RNA polymerase sigma factor 54 DNA-binding" evidence="10">
    <location>
        <begin position="333"/>
        <end position="490"/>
    </location>
</feature>
<organism evidence="12 13">
    <name type="scientific">Membranihabitans marinus</name>
    <dbReference type="NCBI Taxonomy" id="1227546"/>
    <lineage>
        <taxon>Bacteria</taxon>
        <taxon>Pseudomonadati</taxon>
        <taxon>Bacteroidota</taxon>
        <taxon>Saprospiria</taxon>
        <taxon>Saprospirales</taxon>
        <taxon>Saprospiraceae</taxon>
        <taxon>Membranihabitans</taxon>
    </lineage>
</organism>
<dbReference type="Gene3D" id="1.10.10.1330">
    <property type="entry name" value="RNA polymerase sigma-54 factor, core-binding domain"/>
    <property type="match status" value="1"/>
</dbReference>
<evidence type="ECO:0000256" key="4">
    <source>
        <dbReference type="ARBA" id="ARBA00022695"/>
    </source>
</evidence>